<gene>
    <name evidence="1" type="ORF">CPter291_2203</name>
</gene>
<sequence length="43" mass="4842">MGTKACPPYNLKRKPPFPGIREELFFYGAQPPDVESIKFVKSG</sequence>
<organism evidence="1 2">
    <name type="scientific">Collimonas pratensis</name>
    <dbReference type="NCBI Taxonomy" id="279113"/>
    <lineage>
        <taxon>Bacteria</taxon>
        <taxon>Pseudomonadati</taxon>
        <taxon>Pseudomonadota</taxon>
        <taxon>Betaproteobacteria</taxon>
        <taxon>Burkholderiales</taxon>
        <taxon>Oxalobacteraceae</taxon>
        <taxon>Collimonas</taxon>
    </lineage>
</organism>
<accession>A0ABN4MDC2</accession>
<dbReference type="EMBL" id="CP013236">
    <property type="protein sequence ID" value="AMP14464.1"/>
    <property type="molecule type" value="Genomic_DNA"/>
</dbReference>
<reference evidence="1 2" key="1">
    <citation type="submission" date="2015-11" db="EMBL/GenBank/DDBJ databases">
        <title>Exploring the genomic traits of fungus-feeding bacterial genus Collimonas.</title>
        <authorList>
            <person name="Song C."/>
            <person name="Schmidt R."/>
            <person name="de Jager V."/>
            <person name="Krzyzanowska D."/>
            <person name="Jongedijk E."/>
            <person name="Cankar K."/>
            <person name="Beekwilder J."/>
            <person name="van Veen A."/>
            <person name="de Boer W."/>
            <person name="van Veen J.A."/>
            <person name="Garbeva P."/>
        </authorList>
    </citation>
    <scope>NUCLEOTIDE SEQUENCE [LARGE SCALE GENOMIC DNA]</scope>
    <source>
        <strain evidence="1 2">Ter291</strain>
    </source>
</reference>
<name>A0ABN4MDC2_9BURK</name>
<protein>
    <submittedName>
        <fullName evidence="1">Uncharacterized protein</fullName>
    </submittedName>
</protein>
<dbReference type="Proteomes" id="UP000074914">
    <property type="component" value="Chromosome"/>
</dbReference>
<evidence type="ECO:0000313" key="2">
    <source>
        <dbReference type="Proteomes" id="UP000074914"/>
    </source>
</evidence>
<keyword evidence="2" id="KW-1185">Reference proteome</keyword>
<evidence type="ECO:0000313" key="1">
    <source>
        <dbReference type="EMBL" id="AMP14464.1"/>
    </source>
</evidence>
<proteinExistence type="predicted"/>